<evidence type="ECO:0000256" key="1">
    <source>
        <dbReference type="SAM" id="MobiDB-lite"/>
    </source>
</evidence>
<sequence length="195" mass="22985">MERKSTILCSNIFTKIGQKTINCIYLGPVKNCVAYRFLVYKSNVEDISNNTIIESAEVEFFENTFPYKNKNKQISNLRKRLLDNELSQDQRDNTSEVPQENVEPRRSKHAKVNKDFGPDHMMYIVNEEPQTYMAAMESSKAPYWKEIIQSEIDSIIHNNTWKLVDLPSRHKPIGHKWIFKKKQRPDGTIEKYKDR</sequence>
<proteinExistence type="predicted"/>
<organism evidence="2 3">
    <name type="scientific">Tanacetum coccineum</name>
    <dbReference type="NCBI Taxonomy" id="301880"/>
    <lineage>
        <taxon>Eukaryota</taxon>
        <taxon>Viridiplantae</taxon>
        <taxon>Streptophyta</taxon>
        <taxon>Embryophyta</taxon>
        <taxon>Tracheophyta</taxon>
        <taxon>Spermatophyta</taxon>
        <taxon>Magnoliopsida</taxon>
        <taxon>eudicotyledons</taxon>
        <taxon>Gunneridae</taxon>
        <taxon>Pentapetalae</taxon>
        <taxon>asterids</taxon>
        <taxon>campanulids</taxon>
        <taxon>Asterales</taxon>
        <taxon>Asteraceae</taxon>
        <taxon>Asteroideae</taxon>
        <taxon>Anthemideae</taxon>
        <taxon>Anthemidinae</taxon>
        <taxon>Tanacetum</taxon>
    </lineage>
</organism>
<dbReference type="Proteomes" id="UP001151760">
    <property type="component" value="Unassembled WGS sequence"/>
</dbReference>
<protein>
    <submittedName>
        <fullName evidence="2">DNA polymerase zeta catalytic subunit-like protein</fullName>
    </submittedName>
</protein>
<feature type="compositionally biased region" description="Basic and acidic residues" evidence="1">
    <location>
        <begin position="85"/>
        <end position="94"/>
    </location>
</feature>
<name>A0ABQ5ANW7_9ASTR</name>
<reference evidence="2" key="2">
    <citation type="submission" date="2022-01" db="EMBL/GenBank/DDBJ databases">
        <authorList>
            <person name="Yamashiro T."/>
            <person name="Shiraishi A."/>
            <person name="Satake H."/>
            <person name="Nakayama K."/>
        </authorList>
    </citation>
    <scope>NUCLEOTIDE SEQUENCE</scope>
</reference>
<dbReference type="EMBL" id="BQNB010012417">
    <property type="protein sequence ID" value="GJT03322.1"/>
    <property type="molecule type" value="Genomic_DNA"/>
</dbReference>
<gene>
    <name evidence="2" type="ORF">Tco_0824491</name>
</gene>
<feature type="region of interest" description="Disordered" evidence="1">
    <location>
        <begin position="85"/>
        <end position="112"/>
    </location>
</feature>
<evidence type="ECO:0000313" key="3">
    <source>
        <dbReference type="Proteomes" id="UP001151760"/>
    </source>
</evidence>
<reference evidence="2" key="1">
    <citation type="journal article" date="2022" name="Int. J. Mol. Sci.">
        <title>Draft Genome of Tanacetum Coccineum: Genomic Comparison of Closely Related Tanacetum-Family Plants.</title>
        <authorList>
            <person name="Yamashiro T."/>
            <person name="Shiraishi A."/>
            <person name="Nakayama K."/>
            <person name="Satake H."/>
        </authorList>
    </citation>
    <scope>NUCLEOTIDE SEQUENCE</scope>
</reference>
<evidence type="ECO:0000313" key="2">
    <source>
        <dbReference type="EMBL" id="GJT03322.1"/>
    </source>
</evidence>
<accession>A0ABQ5ANW7</accession>
<comment type="caution">
    <text evidence="2">The sequence shown here is derived from an EMBL/GenBank/DDBJ whole genome shotgun (WGS) entry which is preliminary data.</text>
</comment>
<keyword evidence="3" id="KW-1185">Reference proteome</keyword>